<accession>A0A9P3LKV4</accession>
<name>A0A9P3LKV4_9APHY</name>
<dbReference type="AlphaFoldDB" id="A0A9P3LKV4"/>
<organism evidence="1 2">
    <name type="scientific">Phanerochaete sordida</name>
    <dbReference type="NCBI Taxonomy" id="48140"/>
    <lineage>
        <taxon>Eukaryota</taxon>
        <taxon>Fungi</taxon>
        <taxon>Dikarya</taxon>
        <taxon>Basidiomycota</taxon>
        <taxon>Agaricomycotina</taxon>
        <taxon>Agaricomycetes</taxon>
        <taxon>Polyporales</taxon>
        <taxon>Phanerochaetaceae</taxon>
        <taxon>Phanerochaete</taxon>
    </lineage>
</organism>
<dbReference type="EMBL" id="BPQB01000098">
    <property type="protein sequence ID" value="GJE99013.1"/>
    <property type="molecule type" value="Genomic_DNA"/>
</dbReference>
<proteinExistence type="predicted"/>
<protein>
    <submittedName>
        <fullName evidence="1">Uncharacterized protein</fullName>
    </submittedName>
</protein>
<sequence length="86" mass="9265">MSPSRGFSQALALRSLDGVSVCAYSARPGYPHEGPRAGLADLAANFCCKARVMQYPHIKNVGCQRIVLVWESAIRMPNANQSASLT</sequence>
<evidence type="ECO:0000313" key="2">
    <source>
        <dbReference type="Proteomes" id="UP000703269"/>
    </source>
</evidence>
<evidence type="ECO:0000313" key="1">
    <source>
        <dbReference type="EMBL" id="GJE99013.1"/>
    </source>
</evidence>
<gene>
    <name evidence="1" type="ORF">PsYK624_152510</name>
</gene>
<dbReference type="Proteomes" id="UP000703269">
    <property type="component" value="Unassembled WGS sequence"/>
</dbReference>
<comment type="caution">
    <text evidence="1">The sequence shown here is derived from an EMBL/GenBank/DDBJ whole genome shotgun (WGS) entry which is preliminary data.</text>
</comment>
<reference evidence="1 2" key="1">
    <citation type="submission" date="2021-08" db="EMBL/GenBank/DDBJ databases">
        <title>Draft Genome Sequence of Phanerochaete sordida strain YK-624.</title>
        <authorList>
            <person name="Mori T."/>
            <person name="Dohra H."/>
            <person name="Suzuki T."/>
            <person name="Kawagishi H."/>
            <person name="Hirai H."/>
        </authorList>
    </citation>
    <scope>NUCLEOTIDE SEQUENCE [LARGE SCALE GENOMIC DNA]</scope>
    <source>
        <strain evidence="1 2">YK-624</strain>
    </source>
</reference>
<keyword evidence="2" id="KW-1185">Reference proteome</keyword>